<protein>
    <submittedName>
        <fullName evidence="1">Uncharacterized protein</fullName>
    </submittedName>
</protein>
<keyword evidence="2" id="KW-1185">Reference proteome</keyword>
<proteinExistence type="predicted"/>
<sequence length="97" mass="11285">MSMDSASSCPPCPRKALFQKQRPINVKHAHIFRKAGGYEKSDRMSLTKLKFEHELTLTMKVLEKELHTQRLEQLRSLSEKLKEDAWLYPDLETTLGI</sequence>
<accession>A0A8X6JLC3</accession>
<dbReference type="AlphaFoldDB" id="A0A8X6JLC3"/>
<evidence type="ECO:0000313" key="1">
    <source>
        <dbReference type="EMBL" id="GFR11121.1"/>
    </source>
</evidence>
<name>A0A8X6JLC3_TRICU</name>
<dbReference type="Proteomes" id="UP000887116">
    <property type="component" value="Unassembled WGS sequence"/>
</dbReference>
<gene>
    <name evidence="1" type="primary">AVEN_118419_1</name>
    <name evidence="1" type="ORF">TNCT_174201</name>
</gene>
<comment type="caution">
    <text evidence="1">The sequence shown here is derived from an EMBL/GenBank/DDBJ whole genome shotgun (WGS) entry which is preliminary data.</text>
</comment>
<dbReference type="EMBL" id="BMAO01006739">
    <property type="protein sequence ID" value="GFR11121.1"/>
    <property type="molecule type" value="Genomic_DNA"/>
</dbReference>
<organism evidence="1 2">
    <name type="scientific">Trichonephila clavata</name>
    <name type="common">Joro spider</name>
    <name type="synonym">Nephila clavata</name>
    <dbReference type="NCBI Taxonomy" id="2740835"/>
    <lineage>
        <taxon>Eukaryota</taxon>
        <taxon>Metazoa</taxon>
        <taxon>Ecdysozoa</taxon>
        <taxon>Arthropoda</taxon>
        <taxon>Chelicerata</taxon>
        <taxon>Arachnida</taxon>
        <taxon>Araneae</taxon>
        <taxon>Araneomorphae</taxon>
        <taxon>Entelegynae</taxon>
        <taxon>Araneoidea</taxon>
        <taxon>Nephilidae</taxon>
        <taxon>Trichonephila</taxon>
    </lineage>
</organism>
<dbReference type="OrthoDB" id="6374621at2759"/>
<reference evidence="1" key="1">
    <citation type="submission" date="2020-07" db="EMBL/GenBank/DDBJ databases">
        <title>Multicomponent nature underlies the extraordinary mechanical properties of spider dragline silk.</title>
        <authorList>
            <person name="Kono N."/>
            <person name="Nakamura H."/>
            <person name="Mori M."/>
            <person name="Yoshida Y."/>
            <person name="Ohtoshi R."/>
            <person name="Malay A.D."/>
            <person name="Moran D.A.P."/>
            <person name="Tomita M."/>
            <person name="Numata K."/>
            <person name="Arakawa K."/>
        </authorList>
    </citation>
    <scope>NUCLEOTIDE SEQUENCE</scope>
</reference>
<evidence type="ECO:0000313" key="2">
    <source>
        <dbReference type="Proteomes" id="UP000887116"/>
    </source>
</evidence>